<dbReference type="EMBL" id="JACIEJ010000005">
    <property type="protein sequence ID" value="MBB3986177.1"/>
    <property type="molecule type" value="Genomic_DNA"/>
</dbReference>
<dbReference type="RefSeq" id="WP_183966339.1">
    <property type="nucleotide sequence ID" value="NZ_BAABBZ010000007.1"/>
</dbReference>
<evidence type="ECO:0000313" key="2">
    <source>
        <dbReference type="EMBL" id="MBB3986177.1"/>
    </source>
</evidence>
<proteinExistence type="predicted"/>
<evidence type="ECO:0000313" key="3">
    <source>
        <dbReference type="Proteomes" id="UP000541426"/>
    </source>
</evidence>
<evidence type="ECO:0000256" key="1">
    <source>
        <dbReference type="SAM" id="MobiDB-lite"/>
    </source>
</evidence>
<gene>
    <name evidence="2" type="ORF">GGQ68_002515</name>
</gene>
<feature type="region of interest" description="Disordered" evidence="1">
    <location>
        <begin position="24"/>
        <end position="52"/>
    </location>
</feature>
<comment type="caution">
    <text evidence="2">The sequence shown here is derived from an EMBL/GenBank/DDBJ whole genome shotgun (WGS) entry which is preliminary data.</text>
</comment>
<dbReference type="AlphaFoldDB" id="A0A7W6GSV1"/>
<organism evidence="2 3">
    <name type="scientific">Sagittula marina</name>
    <dbReference type="NCBI Taxonomy" id="943940"/>
    <lineage>
        <taxon>Bacteria</taxon>
        <taxon>Pseudomonadati</taxon>
        <taxon>Pseudomonadota</taxon>
        <taxon>Alphaproteobacteria</taxon>
        <taxon>Rhodobacterales</taxon>
        <taxon>Roseobacteraceae</taxon>
        <taxon>Sagittula</taxon>
    </lineage>
</organism>
<accession>A0A7W6GSV1</accession>
<protein>
    <submittedName>
        <fullName evidence="2">Uncharacterized protein</fullName>
    </submittedName>
</protein>
<reference evidence="2 3" key="1">
    <citation type="submission" date="2020-08" db="EMBL/GenBank/DDBJ databases">
        <title>Genomic Encyclopedia of Type Strains, Phase IV (KMG-IV): sequencing the most valuable type-strain genomes for metagenomic binning, comparative biology and taxonomic classification.</title>
        <authorList>
            <person name="Goeker M."/>
        </authorList>
    </citation>
    <scope>NUCLEOTIDE SEQUENCE [LARGE SCALE GENOMIC DNA]</scope>
    <source>
        <strain evidence="2 3">DSM 102235</strain>
    </source>
</reference>
<name>A0A7W6GSV1_9RHOB</name>
<feature type="compositionally biased region" description="Basic and acidic residues" evidence="1">
    <location>
        <begin position="40"/>
        <end position="52"/>
    </location>
</feature>
<sequence>MIGWTPEQVNQMGLWEFVAATSGYAKAHGGGKKSGGEGMSDERMRDLGIEGM</sequence>
<dbReference type="Proteomes" id="UP000541426">
    <property type="component" value="Unassembled WGS sequence"/>
</dbReference>
<keyword evidence="3" id="KW-1185">Reference proteome</keyword>